<protein>
    <submittedName>
        <fullName evidence="2">Helix-turn-helix transcriptional regulator</fullName>
    </submittedName>
</protein>
<dbReference type="Pfam" id="PF01381">
    <property type="entry name" value="HTH_3"/>
    <property type="match status" value="1"/>
</dbReference>
<dbReference type="CDD" id="cd00093">
    <property type="entry name" value="HTH_XRE"/>
    <property type="match status" value="1"/>
</dbReference>
<keyword evidence="3" id="KW-1185">Reference proteome</keyword>
<dbReference type="InterPro" id="IPR001387">
    <property type="entry name" value="Cro/C1-type_HTH"/>
</dbReference>
<evidence type="ECO:0000313" key="2">
    <source>
        <dbReference type="EMBL" id="KAB0670327.1"/>
    </source>
</evidence>
<proteinExistence type="predicted"/>
<dbReference type="InterPro" id="IPR010982">
    <property type="entry name" value="Lambda_DNA-bd_dom_sf"/>
</dbReference>
<evidence type="ECO:0000313" key="3">
    <source>
        <dbReference type="Proteomes" id="UP000798046"/>
    </source>
</evidence>
<feature type="domain" description="HTH cro/C1-type" evidence="1">
    <location>
        <begin position="40"/>
        <end position="94"/>
    </location>
</feature>
<dbReference type="PROSITE" id="PS50943">
    <property type="entry name" value="HTH_CROC1"/>
    <property type="match status" value="1"/>
</dbReference>
<gene>
    <name evidence="2" type="ORF">F6V30_09240</name>
</gene>
<name>A0ABQ6TPK8_9BACT</name>
<organism evidence="2 3">
    <name type="scientific">Oryzomonas sagensis</name>
    <dbReference type="NCBI Taxonomy" id="2603857"/>
    <lineage>
        <taxon>Bacteria</taxon>
        <taxon>Pseudomonadati</taxon>
        <taxon>Thermodesulfobacteriota</taxon>
        <taxon>Desulfuromonadia</taxon>
        <taxon>Geobacterales</taxon>
        <taxon>Geobacteraceae</taxon>
        <taxon>Oryzomonas</taxon>
    </lineage>
</organism>
<reference evidence="2 3" key="1">
    <citation type="journal article" date="2020" name="Microorganisms">
        <title>Description of Three Novel Members in the Family Geobacteraceae, Oryzomonas japonicum gen. nov., sp. nov., Oryzomonas sagensis sp. nov., and Oryzomonas ruber sp. nov.</title>
        <authorList>
            <person name="Xu Z."/>
            <person name="Masuda Y."/>
            <person name="Hayakawa C."/>
            <person name="Ushijima N."/>
            <person name="Kawano K."/>
            <person name="Shiratori Y."/>
            <person name="Senoo K."/>
            <person name="Itoh H."/>
        </authorList>
    </citation>
    <scope>NUCLEOTIDE SEQUENCE [LARGE SCALE GENOMIC DNA]</scope>
    <source>
        <strain evidence="2 3">Red100</strain>
    </source>
</reference>
<dbReference type="Proteomes" id="UP000798046">
    <property type="component" value="Unassembled WGS sequence"/>
</dbReference>
<dbReference type="SUPFAM" id="SSF47413">
    <property type="entry name" value="lambda repressor-like DNA-binding domains"/>
    <property type="match status" value="1"/>
</dbReference>
<dbReference type="Gene3D" id="1.10.260.40">
    <property type="entry name" value="lambda repressor-like DNA-binding domains"/>
    <property type="match status" value="1"/>
</dbReference>
<accession>A0ABQ6TPK8</accession>
<dbReference type="EMBL" id="VZRA01000002">
    <property type="protein sequence ID" value="KAB0670327.1"/>
    <property type="molecule type" value="Genomic_DNA"/>
</dbReference>
<comment type="caution">
    <text evidence="2">The sequence shown here is derived from an EMBL/GenBank/DDBJ whole genome shotgun (WGS) entry which is preliminary data.</text>
</comment>
<sequence>MRVHMKEHPAENINFVGSPDSIPATELFPDLVTNPHGGYLKGIRYREDLTQVQLAEATGIPRRHISEMENGKRVIGKERAQKLAAALHIDYRMLL</sequence>
<evidence type="ECO:0000259" key="1">
    <source>
        <dbReference type="PROSITE" id="PS50943"/>
    </source>
</evidence>
<dbReference type="SMART" id="SM00530">
    <property type="entry name" value="HTH_XRE"/>
    <property type="match status" value="1"/>
</dbReference>